<dbReference type="EMBL" id="CP045809">
    <property type="protein sequence ID" value="QHN34380.1"/>
    <property type="molecule type" value="Genomic_DNA"/>
</dbReference>
<dbReference type="RefSeq" id="WP_213247428.1">
    <property type="nucleotide sequence ID" value="NZ_CP045806.1"/>
</dbReference>
<sequence length="973" mass="102274">MTSGLDPFATAGLRAAIAESWRLSQTRLLEDCAAESDLVSVGYRDRLFTELAANGADAAAAAGVPGTVAVWVTGRELHVANTGAPLSAAGVRSLTALRVSAKAGHRPGARDIGARDIGARDIGAAATDAADIGPVEAGVGGDDETPPAVGRFGVGFTATATIADTVEIRSRSGSVLFDRARTWAEIETIGVAGALTARQVPLLRLVWESSRGPADGFDTEIVLTVRAGIDLDGLLVGMIAEAPDLLLELTALSEIDIAGTRFVIHRRPHPEVPDVGTAIVRGGGAGERAWLVAHGRSASWLVETDATGAPVVAGSDVLRAPTPTDIELSLPARCITTLALTPDRRRVHPDADLSGVADGYLSLMLALAPASRPALIPRIGLARNDIDAAITAAVLAEVTDGRWLPTVADGDVVPGRAVLFADLTAPLADALGDLVGGLVCVEVSSPTWLPVLRAVGVDEIGLAGIADRLAGADRPPRWWWKLYDALSPLVFGPIEVEALGALPVPRTDGRLNFGARGLLIPRIPGTRACWITGPDPEVVHPLLERLGAQVISTEEVIALPELRAAVVARADDPYAGDPHEGDPYEGDAVGADTATLVQDVLSLLAADPDMAVPEWLSVLPLPDEDGEWVCADELLLPGSPLAQVLDDQSPFGTVDPAFVAEHGVATLRRLGAGWGFLTVVDDMPVAADHDLPDEELWWDTRPEPPRTLRAVRDLDLVDPDRWPAALSLLATDERTAPLIADRDGYTAWWLRRHARIGGRRLGDYRAPDDPRLAGVLDPLEHPHADLLAPALGGIVESVRDAQLVLDRLADPDRVISPGAAVRAHGALVAACVAGTVTVDDLAVPEAVRRMDGSAGRRAVVLDRPWLVGVIAPSEAVIAGLPVDPGAAALLADILDVGLASEQVRMEVVDEGTAATWDDAVAVAFAADGGHEPGHGEVRVHDRLRVRGTGEVREVRWWVDDRGITHLNADRTAR</sequence>
<evidence type="ECO:0000313" key="1">
    <source>
        <dbReference type="EMBL" id="QHN34380.1"/>
    </source>
</evidence>
<organism evidence="1 2">
    <name type="scientific">Gordonia pseudamarae</name>
    <dbReference type="NCBI Taxonomy" id="2831662"/>
    <lineage>
        <taxon>Bacteria</taxon>
        <taxon>Bacillati</taxon>
        <taxon>Actinomycetota</taxon>
        <taxon>Actinomycetes</taxon>
        <taxon>Mycobacteriales</taxon>
        <taxon>Gordoniaceae</taxon>
        <taxon>Gordonia</taxon>
    </lineage>
</organism>
<name>A0ABX6IEW9_9ACTN</name>
<gene>
    <name evidence="1" type="ORF">GII31_05190</name>
</gene>
<evidence type="ECO:0008006" key="3">
    <source>
        <dbReference type="Google" id="ProtNLM"/>
    </source>
</evidence>
<dbReference type="Proteomes" id="UP001059836">
    <property type="component" value="Chromosome"/>
</dbReference>
<protein>
    <recommendedName>
        <fullName evidence="3">Molecular chaperone Hsp90</fullName>
    </recommendedName>
</protein>
<reference evidence="1" key="1">
    <citation type="journal article" date="2021" name="Nat. Microbiol.">
        <title>Cocultivation of an ultrasmall environmental parasitic bacterium with lytic ability against bacteria associated with wastewater foams.</title>
        <authorList>
            <person name="Batinovic S."/>
            <person name="Rose J.J.A."/>
            <person name="Ratcliffe J."/>
            <person name="Seviour R.J."/>
            <person name="Petrovski S."/>
        </authorList>
    </citation>
    <scope>NUCLEOTIDE SEQUENCE</scope>
    <source>
        <strain evidence="1">CON9</strain>
    </source>
</reference>
<proteinExistence type="predicted"/>
<keyword evidence="2" id="KW-1185">Reference proteome</keyword>
<accession>A0ABX6IEW9</accession>
<evidence type="ECO:0000313" key="2">
    <source>
        <dbReference type="Proteomes" id="UP001059836"/>
    </source>
</evidence>